<organism evidence="2 3">
    <name type="scientific">Sungkyunkwania multivorans</name>
    <dbReference type="NCBI Taxonomy" id="1173618"/>
    <lineage>
        <taxon>Bacteria</taxon>
        <taxon>Pseudomonadati</taxon>
        <taxon>Bacteroidota</taxon>
        <taxon>Flavobacteriia</taxon>
        <taxon>Flavobacteriales</taxon>
        <taxon>Flavobacteriaceae</taxon>
        <taxon>Sungkyunkwania</taxon>
    </lineage>
</organism>
<feature type="transmembrane region" description="Helical" evidence="1">
    <location>
        <begin position="352"/>
        <end position="369"/>
    </location>
</feature>
<keyword evidence="1" id="KW-0472">Membrane</keyword>
<keyword evidence="3" id="KW-1185">Reference proteome</keyword>
<dbReference type="RefSeq" id="WP_386402419.1">
    <property type="nucleotide sequence ID" value="NZ_JBHTJH010000001.1"/>
</dbReference>
<dbReference type="PIRSF" id="PIRSF004548">
    <property type="entry name" value="CreD"/>
    <property type="match status" value="1"/>
</dbReference>
<name>A0ABW3CSE6_9FLAO</name>
<gene>
    <name evidence="2" type="primary">creD</name>
    <name evidence="2" type="ORF">ACFQ1M_00645</name>
</gene>
<dbReference type="NCBIfam" id="NF008712">
    <property type="entry name" value="PRK11715.1-1"/>
    <property type="match status" value="1"/>
</dbReference>
<feature type="transmembrane region" description="Helical" evidence="1">
    <location>
        <begin position="20"/>
        <end position="39"/>
    </location>
</feature>
<protein>
    <submittedName>
        <fullName evidence="2">Cell envelope integrity protein CreD</fullName>
    </submittedName>
</protein>
<feature type="transmembrane region" description="Helical" evidence="1">
    <location>
        <begin position="406"/>
        <end position="425"/>
    </location>
</feature>
<evidence type="ECO:0000313" key="2">
    <source>
        <dbReference type="EMBL" id="MFD0860698.1"/>
    </source>
</evidence>
<evidence type="ECO:0000313" key="3">
    <source>
        <dbReference type="Proteomes" id="UP001596978"/>
    </source>
</evidence>
<sequence length="457" mass="52683">MENTTQNNRFGNWLRTSITARMLMVGFLILILLIPLIFIKELIRERAQRQNEVISEINEKWGNELLFSGPILRIPYRTYRETVKLDQKTGRSIKERQVEIKAAYFFPDELNIDGSIDAQPKNRSIYETIVYTAKLKCKGSFTTPNFQELDIDPEDIIWSKATVLIKTSNLKGIRDEVRIQLNEAQFPLIPKYQNTDNYNFSRIVQHNLTSRSIAWDKTNGESVSFAFDFNVNGSERIRFVPLGKETKVHMVSNWPSPSFMGNFLPNDNADDRVDQDGFKASWTVLQTNRQFEQQFFGSLPDLSEFAFGADLIVPVDQYQKSERTAKYGFLVIALTFLVFFLIQTLSKINIHPFQYLMIGIALVMFYTLLISISEHSSYLKAYLVAGGAVVLLITLYSRSILKNFKFPLFIALSLIALYSFIFVIIQLENYALLVGSLGLFFILAMVMFVSRKIDWQQ</sequence>
<dbReference type="Proteomes" id="UP001596978">
    <property type="component" value="Unassembled WGS sequence"/>
</dbReference>
<accession>A0ABW3CSE6</accession>
<proteinExistence type="predicted"/>
<dbReference type="PANTHER" id="PTHR30092:SF0">
    <property type="entry name" value="INNER MEMBRANE PROTEIN CRED"/>
    <property type="match status" value="1"/>
</dbReference>
<reference evidence="3" key="1">
    <citation type="journal article" date="2019" name="Int. J. Syst. Evol. Microbiol.">
        <title>The Global Catalogue of Microorganisms (GCM) 10K type strain sequencing project: providing services to taxonomists for standard genome sequencing and annotation.</title>
        <authorList>
            <consortium name="The Broad Institute Genomics Platform"/>
            <consortium name="The Broad Institute Genome Sequencing Center for Infectious Disease"/>
            <person name="Wu L."/>
            <person name="Ma J."/>
        </authorList>
    </citation>
    <scope>NUCLEOTIDE SEQUENCE [LARGE SCALE GENOMIC DNA]</scope>
    <source>
        <strain evidence="3">CCUG 62952</strain>
    </source>
</reference>
<keyword evidence="1" id="KW-1133">Transmembrane helix</keyword>
<dbReference type="Pfam" id="PF06123">
    <property type="entry name" value="CreD"/>
    <property type="match status" value="1"/>
</dbReference>
<comment type="caution">
    <text evidence="2">The sequence shown here is derived from an EMBL/GenBank/DDBJ whole genome shotgun (WGS) entry which is preliminary data.</text>
</comment>
<dbReference type="PANTHER" id="PTHR30092">
    <property type="entry name" value="INNER MEMBRANE PROTEIN CRED"/>
    <property type="match status" value="1"/>
</dbReference>
<feature type="transmembrane region" description="Helical" evidence="1">
    <location>
        <begin position="327"/>
        <end position="346"/>
    </location>
</feature>
<keyword evidence="1" id="KW-0812">Transmembrane</keyword>
<feature type="transmembrane region" description="Helical" evidence="1">
    <location>
        <begin position="381"/>
        <end position="400"/>
    </location>
</feature>
<evidence type="ECO:0000256" key="1">
    <source>
        <dbReference type="SAM" id="Phobius"/>
    </source>
</evidence>
<dbReference type="InterPro" id="IPR010364">
    <property type="entry name" value="Uncharacterised_IM_CreD"/>
</dbReference>
<dbReference type="EMBL" id="JBHTJH010000001">
    <property type="protein sequence ID" value="MFD0860698.1"/>
    <property type="molecule type" value="Genomic_DNA"/>
</dbReference>
<feature type="transmembrane region" description="Helical" evidence="1">
    <location>
        <begin position="430"/>
        <end position="449"/>
    </location>
</feature>